<accession>A0A915LDG0</accession>
<name>A0A915LDG0_ROMCU</name>
<dbReference type="WBParaSite" id="nRc.2.0.1.t48363-RA">
    <property type="protein sequence ID" value="nRc.2.0.1.t48363-RA"/>
    <property type="gene ID" value="nRc.2.0.1.g48363"/>
</dbReference>
<keyword evidence="1" id="KW-1185">Reference proteome</keyword>
<dbReference type="Proteomes" id="UP000887565">
    <property type="component" value="Unplaced"/>
</dbReference>
<organism evidence="1 2">
    <name type="scientific">Romanomermis culicivorax</name>
    <name type="common">Nematode worm</name>
    <dbReference type="NCBI Taxonomy" id="13658"/>
    <lineage>
        <taxon>Eukaryota</taxon>
        <taxon>Metazoa</taxon>
        <taxon>Ecdysozoa</taxon>
        <taxon>Nematoda</taxon>
        <taxon>Enoplea</taxon>
        <taxon>Dorylaimia</taxon>
        <taxon>Mermithida</taxon>
        <taxon>Mermithoidea</taxon>
        <taxon>Mermithidae</taxon>
        <taxon>Romanomermis</taxon>
    </lineage>
</organism>
<sequence>MAAFKCLPNHVSLKLKDYASNSAFILLNSSLTIDDSPSPRRYLSHILPIISATIAGISPVLGKRLPDFRCSKSISLSMHTKSSA</sequence>
<reference evidence="2" key="1">
    <citation type="submission" date="2022-11" db="UniProtKB">
        <authorList>
            <consortium name="WormBaseParasite"/>
        </authorList>
    </citation>
    <scope>IDENTIFICATION</scope>
</reference>
<proteinExistence type="predicted"/>
<protein>
    <submittedName>
        <fullName evidence="2">Uncharacterized protein</fullName>
    </submittedName>
</protein>
<dbReference type="AlphaFoldDB" id="A0A915LDG0"/>
<evidence type="ECO:0000313" key="2">
    <source>
        <dbReference type="WBParaSite" id="nRc.2.0.1.t48363-RA"/>
    </source>
</evidence>
<evidence type="ECO:0000313" key="1">
    <source>
        <dbReference type="Proteomes" id="UP000887565"/>
    </source>
</evidence>